<comment type="caution">
    <text evidence="2">The sequence shown here is derived from an EMBL/GenBank/DDBJ whole genome shotgun (WGS) entry which is preliminary data.</text>
</comment>
<evidence type="ECO:0000256" key="1">
    <source>
        <dbReference type="ARBA" id="ARBA00022679"/>
    </source>
</evidence>
<dbReference type="AlphaFoldDB" id="A0A098TLS1"/>
<dbReference type="PANTHER" id="PTHR46401:SF2">
    <property type="entry name" value="GLYCOSYLTRANSFERASE WBBK-RELATED"/>
    <property type="match status" value="1"/>
</dbReference>
<keyword evidence="1" id="KW-0808">Transferase</keyword>
<evidence type="ECO:0000313" key="3">
    <source>
        <dbReference type="Proteomes" id="UP000030170"/>
    </source>
</evidence>
<dbReference type="OrthoDB" id="3199616at2"/>
<dbReference type="GO" id="GO:0016757">
    <property type="term" value="F:glycosyltransferase activity"/>
    <property type="evidence" value="ECO:0007669"/>
    <property type="project" value="TreeGrafter"/>
</dbReference>
<dbReference type="Proteomes" id="UP000030170">
    <property type="component" value="Unassembled WGS sequence"/>
</dbReference>
<organism evidence="2 3">
    <name type="scientific">Neosynechococcus sphagnicola sy1</name>
    <dbReference type="NCBI Taxonomy" id="1497020"/>
    <lineage>
        <taxon>Bacteria</taxon>
        <taxon>Bacillati</taxon>
        <taxon>Cyanobacteriota</taxon>
        <taxon>Cyanophyceae</taxon>
        <taxon>Neosynechococcales</taxon>
        <taxon>Neosynechococcaceae</taxon>
        <taxon>Neosynechococcus</taxon>
    </lineage>
</organism>
<dbReference type="SUPFAM" id="SSF53756">
    <property type="entry name" value="UDP-Glycosyltransferase/glycogen phosphorylase"/>
    <property type="match status" value="1"/>
</dbReference>
<dbReference type="EMBL" id="JJML01000014">
    <property type="protein sequence ID" value="KGF73206.1"/>
    <property type="molecule type" value="Genomic_DNA"/>
</dbReference>
<keyword evidence="3" id="KW-1185">Reference proteome</keyword>
<dbReference type="RefSeq" id="WP_036531869.1">
    <property type="nucleotide sequence ID" value="NZ_JJML01000014.1"/>
</dbReference>
<dbReference type="Pfam" id="PF13692">
    <property type="entry name" value="Glyco_trans_1_4"/>
    <property type="match status" value="1"/>
</dbReference>
<dbReference type="Gene3D" id="3.40.50.2000">
    <property type="entry name" value="Glycogen Phosphorylase B"/>
    <property type="match status" value="2"/>
</dbReference>
<sequence>MTVVPVSPPRVVFVFRRQRQERLELYRAGVGPDEMLYGLNHFNPAEFEVCWIEGDDHQWNWKRCLWYPLEVLIARQVKMGFALHIALDHLQLLRRAEVIVSTIDSCGLPIAGLKALGLLTTPCIYISQGLSDRLGQLPQPSLIHRFFRGWYRHLLQTTEQILVLGEGAVEPLVQQLQLPPDRVRCLPFGIDTQFWHPNEDTPVGDYILSVGSDLARDYHTLLQAIASLPNCRLKIVTRLEIAPTAPQVEVASEFTDLALRQLYQQAQFVIIPLQNVAQPSGQSATLQAMACGKAVILTRTIGLWEPKQMRHLENCYLVAPGNAPALEAAITYLQQHPQEVARIGAEARRTAISRYSSQRFAANLANYMTALLQDDESF</sequence>
<accession>A0A098TLS1</accession>
<dbReference type="PANTHER" id="PTHR46401">
    <property type="entry name" value="GLYCOSYLTRANSFERASE WBBK-RELATED"/>
    <property type="match status" value="1"/>
</dbReference>
<dbReference type="STRING" id="1497020.DO97_01480"/>
<evidence type="ECO:0008006" key="4">
    <source>
        <dbReference type="Google" id="ProtNLM"/>
    </source>
</evidence>
<gene>
    <name evidence="2" type="ORF">DO97_01480</name>
</gene>
<protein>
    <recommendedName>
        <fullName evidence="4">Glycosyltransferase</fullName>
    </recommendedName>
</protein>
<dbReference type="GO" id="GO:0009103">
    <property type="term" value="P:lipopolysaccharide biosynthetic process"/>
    <property type="evidence" value="ECO:0007669"/>
    <property type="project" value="TreeGrafter"/>
</dbReference>
<dbReference type="CDD" id="cd03801">
    <property type="entry name" value="GT4_PimA-like"/>
    <property type="match status" value="1"/>
</dbReference>
<evidence type="ECO:0000313" key="2">
    <source>
        <dbReference type="EMBL" id="KGF73206.1"/>
    </source>
</evidence>
<name>A0A098TLS1_9CYAN</name>
<proteinExistence type="predicted"/>
<reference evidence="2 3" key="1">
    <citation type="journal article" date="2014" name="Mol. Ecol.">
        <title>Evolution of Synechococcus.</title>
        <authorList>
            <person name="Dvorak P."/>
            <person name="Casamatta D."/>
            <person name="Hasler P."/>
            <person name="Poulickova A."/>
            <person name="Ondrej V."/>
            <person name="Sanges R."/>
        </authorList>
    </citation>
    <scope>NUCLEOTIDE SEQUENCE [LARGE SCALE GENOMIC DNA]</scope>
    <source>
        <strain evidence="2 3">CAUP A 1101</strain>
    </source>
</reference>